<feature type="transmembrane region" description="Helical" evidence="7">
    <location>
        <begin position="101"/>
        <end position="121"/>
    </location>
</feature>
<evidence type="ECO:0000256" key="4">
    <source>
        <dbReference type="ARBA" id="ARBA00022692"/>
    </source>
</evidence>
<accession>A0ABX2PCW7</accession>
<feature type="transmembrane region" description="Helical" evidence="7">
    <location>
        <begin position="12"/>
        <end position="34"/>
    </location>
</feature>
<keyword evidence="3" id="KW-1003">Cell membrane</keyword>
<evidence type="ECO:0000256" key="1">
    <source>
        <dbReference type="ARBA" id="ARBA00004651"/>
    </source>
</evidence>
<feature type="transmembrane region" description="Helical" evidence="7">
    <location>
        <begin position="218"/>
        <end position="238"/>
    </location>
</feature>
<keyword evidence="5 7" id="KW-1133">Transmembrane helix</keyword>
<feature type="transmembrane region" description="Helical" evidence="7">
    <location>
        <begin position="250"/>
        <end position="268"/>
    </location>
</feature>
<keyword evidence="10" id="KW-1185">Reference proteome</keyword>
<dbReference type="EMBL" id="JABCJD010000003">
    <property type="protein sequence ID" value="NVO27315.1"/>
    <property type="molecule type" value="Genomic_DNA"/>
</dbReference>
<keyword evidence="4 7" id="KW-0812">Transmembrane</keyword>
<gene>
    <name evidence="9" type="ORF">HJ526_07790</name>
</gene>
<sequence>MRISGLDGLRLIAMLCVVSVHIGGADNTIEIGAWDAIRALGRWAVPFFFMLSGFFLLNPVSERAFSRIVPIWIFSNLMFLPPRLYIHGFSSLSTGFLTSGTWFHLWFVSSLIFGISILAWVDRKSIPSAILIAIATMIILGAWLADYRFTISPSGQGAMQLFRFLSALPCLYIGRWLRANIDSLTATAGLLLLAAGMTAILAQLYLQHTARAQFEMQLIPGGYVSAIGAVIVGAKISVPKLFSDLGRYHSLPIYILHPFFILVFSSYLSTAQLFAASFATSLLFSITLQKISPRIFFLLSGELRETK</sequence>
<dbReference type="InterPro" id="IPR002656">
    <property type="entry name" value="Acyl_transf_3_dom"/>
</dbReference>
<evidence type="ECO:0000256" key="2">
    <source>
        <dbReference type="ARBA" id="ARBA00007400"/>
    </source>
</evidence>
<feature type="domain" description="Acyltransferase 3" evidence="8">
    <location>
        <begin position="4"/>
        <end position="287"/>
    </location>
</feature>
<feature type="transmembrane region" description="Helical" evidence="7">
    <location>
        <begin position="157"/>
        <end position="177"/>
    </location>
</feature>
<proteinExistence type="inferred from homology"/>
<dbReference type="Proteomes" id="UP000523601">
    <property type="component" value="Unassembled WGS sequence"/>
</dbReference>
<feature type="transmembrane region" description="Helical" evidence="7">
    <location>
        <begin position="64"/>
        <end position="81"/>
    </location>
</feature>
<comment type="similarity">
    <text evidence="2">Belongs to the acyltransferase 3 family.</text>
</comment>
<evidence type="ECO:0000313" key="9">
    <source>
        <dbReference type="EMBL" id="NVO27315.1"/>
    </source>
</evidence>
<comment type="subcellular location">
    <subcellularLocation>
        <location evidence="1">Cell membrane</location>
        <topology evidence="1">Multi-pass membrane protein</topology>
    </subcellularLocation>
</comment>
<reference evidence="9 10" key="1">
    <citation type="submission" date="2020-04" db="EMBL/GenBank/DDBJ databases">
        <title>Donghicola sp., a member of the Rhodobacteraceae family isolated from mangrove forest in Thailand.</title>
        <authorList>
            <person name="Charoenyingcharoen P."/>
            <person name="Yukphan P."/>
        </authorList>
    </citation>
    <scope>NUCLEOTIDE SEQUENCE [LARGE SCALE GENOMIC DNA]</scope>
    <source>
        <strain evidence="9 10">C2-DW-16</strain>
    </source>
</reference>
<evidence type="ECO:0000256" key="7">
    <source>
        <dbReference type="SAM" id="Phobius"/>
    </source>
</evidence>
<evidence type="ECO:0000259" key="8">
    <source>
        <dbReference type="Pfam" id="PF01757"/>
    </source>
</evidence>
<keyword evidence="6 7" id="KW-0472">Membrane</keyword>
<dbReference type="Pfam" id="PF01757">
    <property type="entry name" value="Acyl_transf_3"/>
    <property type="match status" value="1"/>
</dbReference>
<evidence type="ECO:0000313" key="10">
    <source>
        <dbReference type="Proteomes" id="UP000523601"/>
    </source>
</evidence>
<feature type="transmembrane region" description="Helical" evidence="7">
    <location>
        <begin position="184"/>
        <end position="206"/>
    </location>
</feature>
<dbReference type="PANTHER" id="PTHR40074">
    <property type="entry name" value="O-ACETYLTRANSFERASE WECH"/>
    <property type="match status" value="1"/>
</dbReference>
<feature type="transmembrane region" description="Helical" evidence="7">
    <location>
        <begin position="40"/>
        <end position="57"/>
    </location>
</feature>
<dbReference type="PANTHER" id="PTHR40074:SF2">
    <property type="entry name" value="O-ACETYLTRANSFERASE WECH"/>
    <property type="match status" value="1"/>
</dbReference>
<dbReference type="GO" id="GO:0016746">
    <property type="term" value="F:acyltransferase activity"/>
    <property type="evidence" value="ECO:0007669"/>
    <property type="project" value="UniProtKB-KW"/>
</dbReference>
<feature type="transmembrane region" description="Helical" evidence="7">
    <location>
        <begin position="128"/>
        <end position="145"/>
    </location>
</feature>
<organism evidence="9 10">
    <name type="scientific">Donghicola mangrovi</name>
    <dbReference type="NCBI Taxonomy" id="2729614"/>
    <lineage>
        <taxon>Bacteria</taxon>
        <taxon>Pseudomonadati</taxon>
        <taxon>Pseudomonadota</taxon>
        <taxon>Alphaproteobacteria</taxon>
        <taxon>Rhodobacterales</taxon>
        <taxon>Roseobacteraceae</taxon>
        <taxon>Donghicola</taxon>
    </lineage>
</organism>
<evidence type="ECO:0000256" key="6">
    <source>
        <dbReference type="ARBA" id="ARBA00023136"/>
    </source>
</evidence>
<evidence type="ECO:0000256" key="3">
    <source>
        <dbReference type="ARBA" id="ARBA00022475"/>
    </source>
</evidence>
<comment type="caution">
    <text evidence="9">The sequence shown here is derived from an EMBL/GenBank/DDBJ whole genome shotgun (WGS) entry which is preliminary data.</text>
</comment>
<dbReference type="RefSeq" id="WP_176853728.1">
    <property type="nucleotide sequence ID" value="NZ_JABCJD010000003.1"/>
</dbReference>
<evidence type="ECO:0000256" key="5">
    <source>
        <dbReference type="ARBA" id="ARBA00022989"/>
    </source>
</evidence>
<protein>
    <submittedName>
        <fullName evidence="9">Acyltransferase</fullName>
    </submittedName>
</protein>
<keyword evidence="9" id="KW-0012">Acyltransferase</keyword>
<keyword evidence="9" id="KW-0808">Transferase</keyword>
<name>A0ABX2PCW7_9RHOB</name>